<organism evidence="4 5">
    <name type="scientific">Batillaria attramentaria</name>
    <dbReference type="NCBI Taxonomy" id="370345"/>
    <lineage>
        <taxon>Eukaryota</taxon>
        <taxon>Metazoa</taxon>
        <taxon>Spiralia</taxon>
        <taxon>Lophotrochozoa</taxon>
        <taxon>Mollusca</taxon>
        <taxon>Gastropoda</taxon>
        <taxon>Caenogastropoda</taxon>
        <taxon>Sorbeoconcha</taxon>
        <taxon>Cerithioidea</taxon>
        <taxon>Batillariidae</taxon>
        <taxon>Batillaria</taxon>
    </lineage>
</organism>
<evidence type="ECO:0000259" key="3">
    <source>
        <dbReference type="PROSITE" id="PS50015"/>
    </source>
</evidence>
<sequence>RVAAFLAVLVAVGCAARVSRSFSNLSPNRIRLQQNIGARLNVDLDLCPLCVQFTGEAINALLNIILNAGVVGTCGELCQLLEEKTNNKALGAVCNILCDIVGIEEFIKLIEKADLDPIYFCELLGTCAINDNGDARITGLTISPKVGPQGQRTINFNIESKNGTGTGELILFVKTVDGIPVEDGVLMPAQNASAFPAPQAFTLNASPDPDCDPTQQMCENWLPGNYTLIVDICNGECGSKHPHSQLYDRKQTNFTITK</sequence>
<keyword evidence="2" id="KW-0732">Signal</keyword>
<gene>
    <name evidence="4" type="ORF">BaRGS_00003866</name>
</gene>
<accession>A0ABD0M0C6</accession>
<dbReference type="EMBL" id="JACVVK020000013">
    <property type="protein sequence ID" value="KAK7504838.1"/>
    <property type="molecule type" value="Genomic_DNA"/>
</dbReference>
<dbReference type="SMART" id="SM00741">
    <property type="entry name" value="SapB"/>
    <property type="match status" value="1"/>
</dbReference>
<protein>
    <recommendedName>
        <fullName evidence="3">Saposin B-type domain-containing protein</fullName>
    </recommendedName>
</protein>
<evidence type="ECO:0000313" key="4">
    <source>
        <dbReference type="EMBL" id="KAK7504838.1"/>
    </source>
</evidence>
<dbReference type="PROSITE" id="PS50015">
    <property type="entry name" value="SAP_B"/>
    <property type="match status" value="1"/>
</dbReference>
<feature type="non-terminal residue" evidence="4">
    <location>
        <position position="1"/>
    </location>
</feature>
<dbReference type="InterPro" id="IPR008139">
    <property type="entry name" value="SaposinB_dom"/>
</dbReference>
<dbReference type="AlphaFoldDB" id="A0ABD0M0C6"/>
<proteinExistence type="predicted"/>
<comment type="caution">
    <text evidence="4">The sequence shown here is derived from an EMBL/GenBank/DDBJ whole genome shotgun (WGS) entry which is preliminary data.</text>
</comment>
<reference evidence="4 5" key="1">
    <citation type="journal article" date="2023" name="Sci. Data">
        <title>Genome assembly of the Korean intertidal mud-creeper Batillaria attramentaria.</title>
        <authorList>
            <person name="Patra A.K."/>
            <person name="Ho P.T."/>
            <person name="Jun S."/>
            <person name="Lee S.J."/>
            <person name="Kim Y."/>
            <person name="Won Y.J."/>
        </authorList>
    </citation>
    <scope>NUCLEOTIDE SEQUENCE [LARGE SCALE GENOMIC DNA]</scope>
    <source>
        <strain evidence="4">Wonlab-2016</strain>
    </source>
</reference>
<evidence type="ECO:0000313" key="5">
    <source>
        <dbReference type="Proteomes" id="UP001519460"/>
    </source>
</evidence>
<name>A0ABD0M0C6_9CAEN</name>
<feature type="domain" description="Saposin B-type" evidence="3">
    <location>
        <begin position="43"/>
        <end position="131"/>
    </location>
</feature>
<feature type="signal peptide" evidence="2">
    <location>
        <begin position="1"/>
        <end position="21"/>
    </location>
</feature>
<keyword evidence="1" id="KW-1015">Disulfide bond</keyword>
<feature type="chain" id="PRO_5044744269" description="Saposin B-type domain-containing protein" evidence="2">
    <location>
        <begin position="22"/>
        <end position="258"/>
    </location>
</feature>
<evidence type="ECO:0000256" key="1">
    <source>
        <dbReference type="ARBA" id="ARBA00023157"/>
    </source>
</evidence>
<dbReference type="Proteomes" id="UP001519460">
    <property type="component" value="Unassembled WGS sequence"/>
</dbReference>
<evidence type="ECO:0000256" key="2">
    <source>
        <dbReference type="SAM" id="SignalP"/>
    </source>
</evidence>
<keyword evidence="5" id="KW-1185">Reference proteome</keyword>